<evidence type="ECO:0000313" key="2">
    <source>
        <dbReference type="EMBL" id="MCP1168357.1"/>
    </source>
</evidence>
<dbReference type="PROSITE" id="PS51318">
    <property type="entry name" value="TAT"/>
    <property type="match status" value="1"/>
</dbReference>
<dbReference type="Pfam" id="PF07433">
    <property type="entry name" value="DUF1513"/>
    <property type="match status" value="1"/>
</dbReference>
<organism evidence="2 3">
    <name type="scientific">Limimaricola litoreus</name>
    <dbReference type="NCBI Taxonomy" id="2955316"/>
    <lineage>
        <taxon>Bacteria</taxon>
        <taxon>Pseudomonadati</taxon>
        <taxon>Pseudomonadota</taxon>
        <taxon>Alphaproteobacteria</taxon>
        <taxon>Rhodobacterales</taxon>
        <taxon>Paracoccaceae</taxon>
        <taxon>Limimaricola</taxon>
    </lineage>
</organism>
<dbReference type="InterPro" id="IPR006311">
    <property type="entry name" value="TAT_signal"/>
</dbReference>
<comment type="caution">
    <text evidence="2">The sequence shown here is derived from an EMBL/GenBank/DDBJ whole genome shotgun (WGS) entry which is preliminary data.</text>
</comment>
<feature type="chain" id="PRO_5040775789" evidence="1">
    <location>
        <begin position="24"/>
        <end position="356"/>
    </location>
</feature>
<accession>A0A9X2JN69</accession>
<gene>
    <name evidence="2" type="ORF">NHG85_07435</name>
</gene>
<protein>
    <submittedName>
        <fullName evidence="2">DUF1513 domain-containing protein</fullName>
    </submittedName>
</protein>
<feature type="signal peptide" evidence="1">
    <location>
        <begin position="1"/>
        <end position="23"/>
    </location>
</feature>
<dbReference type="InterPro" id="IPR011044">
    <property type="entry name" value="Quino_amine_DH_bsu"/>
</dbReference>
<dbReference type="EMBL" id="JAMYXC010000112">
    <property type="protein sequence ID" value="MCP1168357.1"/>
    <property type="molecule type" value="Genomic_DNA"/>
</dbReference>
<evidence type="ECO:0000313" key="3">
    <source>
        <dbReference type="Proteomes" id="UP001139477"/>
    </source>
</evidence>
<name>A0A9X2JN69_9RHOB</name>
<dbReference type="AlphaFoldDB" id="A0A9X2JN69"/>
<sequence>MTSRRRFLASMLAASALPRPVWADAGAPAYLAAARTPDGSFALFGLSAGGQAVFRVPLPDRGHAAAAHPVAPEAVAFARRPGTFALVIDCASGRVLHRLQSPQGRHFYGHGAFLEDGEILCTTENDIATGEGRIGLWSRAEGYARIGEIASGGIGPHELRQLGTRTLVVANGGIRTDPARGREKLNLGTMRPNLAYVDLDHGPQEGIELEPDLHRNSIRHLGVSGTGEVAFAMQWQGDAMAEVPLLGLHRRGAVPRLLSADLAEQIAMQGYAGSVAFDGAGERVAITSPLGGRLHVFDREGSVESLSRADICGVAPASNGFLATDGLGGVMAAGAKGLVTLSRHENAWDNHLVAIS</sequence>
<dbReference type="RefSeq" id="WP_253331197.1">
    <property type="nucleotide sequence ID" value="NZ_JAMYXC010000112.1"/>
</dbReference>
<keyword evidence="1" id="KW-0732">Signal</keyword>
<dbReference type="Proteomes" id="UP001139477">
    <property type="component" value="Unassembled WGS sequence"/>
</dbReference>
<dbReference type="InterPro" id="IPR008311">
    <property type="entry name" value="UCP028101"/>
</dbReference>
<reference evidence="2" key="1">
    <citation type="submission" date="2022-06" db="EMBL/GenBank/DDBJ databases">
        <title>Limimaricola sediminis sp. nov., isolated from an intertidal sediment.</title>
        <authorList>
            <person name="Shao X."/>
        </authorList>
    </citation>
    <scope>NUCLEOTIDE SEQUENCE</scope>
    <source>
        <strain evidence="2">ASW11-118</strain>
    </source>
</reference>
<evidence type="ECO:0000256" key="1">
    <source>
        <dbReference type="SAM" id="SignalP"/>
    </source>
</evidence>
<dbReference type="PIRSF" id="PIRSF028101">
    <property type="entry name" value="UCP028101"/>
    <property type="match status" value="1"/>
</dbReference>
<proteinExistence type="predicted"/>
<keyword evidence="3" id="KW-1185">Reference proteome</keyword>
<dbReference type="SUPFAM" id="SSF50969">
    <property type="entry name" value="YVTN repeat-like/Quinoprotein amine dehydrogenase"/>
    <property type="match status" value="1"/>
</dbReference>